<dbReference type="Pfam" id="PF00565">
    <property type="entry name" value="SNase"/>
    <property type="match status" value="1"/>
</dbReference>
<dbReference type="SUPFAM" id="SSF50199">
    <property type="entry name" value="Staphylococcal nuclease"/>
    <property type="match status" value="1"/>
</dbReference>
<evidence type="ECO:0000256" key="2">
    <source>
        <dbReference type="ARBA" id="ARBA00022759"/>
    </source>
</evidence>
<keyword evidence="2" id="KW-0255">Endonuclease</keyword>
<gene>
    <name evidence="6" type="ORF">NP048_17325</name>
</gene>
<dbReference type="SMART" id="SM00318">
    <property type="entry name" value="SNc"/>
    <property type="match status" value="1"/>
</dbReference>
<dbReference type="PANTHER" id="PTHR12302:SF3">
    <property type="entry name" value="SERINE_THREONINE-PROTEIN KINASE 31"/>
    <property type="match status" value="1"/>
</dbReference>
<keyword evidence="1" id="KW-0540">Nuclease</keyword>
<keyword evidence="3" id="KW-0378">Hydrolase</keyword>
<evidence type="ECO:0000259" key="5">
    <source>
        <dbReference type="PROSITE" id="PS50830"/>
    </source>
</evidence>
<proteinExistence type="predicted"/>
<dbReference type="InterPro" id="IPR016071">
    <property type="entry name" value="Staphylococal_nuclease_OB-fold"/>
</dbReference>
<protein>
    <submittedName>
        <fullName evidence="6">Thermonuclease family protein</fullName>
    </submittedName>
</protein>
<accession>A0ABY5KZN3</accession>
<evidence type="ECO:0000256" key="4">
    <source>
        <dbReference type="SAM" id="MobiDB-lite"/>
    </source>
</evidence>
<keyword evidence="7" id="KW-1185">Reference proteome</keyword>
<dbReference type="PANTHER" id="PTHR12302">
    <property type="entry name" value="EBNA2 BINDING PROTEIN P100"/>
    <property type="match status" value="1"/>
</dbReference>
<name>A0ABY5KZN3_9CELL</name>
<feature type="region of interest" description="Disordered" evidence="4">
    <location>
        <begin position="13"/>
        <end position="47"/>
    </location>
</feature>
<dbReference type="InterPro" id="IPR002071">
    <property type="entry name" value="Thermonucl_AS"/>
</dbReference>
<evidence type="ECO:0000313" key="7">
    <source>
        <dbReference type="Proteomes" id="UP001316384"/>
    </source>
</evidence>
<evidence type="ECO:0000313" key="6">
    <source>
        <dbReference type="EMBL" id="UUI73823.1"/>
    </source>
</evidence>
<dbReference type="EMBL" id="CP101987">
    <property type="protein sequence ID" value="UUI73823.1"/>
    <property type="molecule type" value="Genomic_DNA"/>
</dbReference>
<reference evidence="6 7" key="1">
    <citation type="submission" date="2022-07" db="EMBL/GenBank/DDBJ databases">
        <title>Novel species in genus cellulomonas.</title>
        <authorList>
            <person name="Ye L."/>
        </authorList>
    </citation>
    <scope>NUCLEOTIDE SEQUENCE [LARGE SCALE GENOMIC DNA]</scope>
    <source>
        <strain evidence="7">zg-B89</strain>
    </source>
</reference>
<sequence length="190" mass="20128">MAVGAWFALGQPTSLTDVDRPGTSDGDIGSVSAGSPTPDLVTPPADAEGPFPVVRVVDGDTLIVARPEGETRVRVIGIDTPESVAPDQPVECFGPEAAQRAEQLLAGTSVMLRGDPTQDRVDRYGRELDYVWLPDGRLFNHVMLTEGYALEYTFAAPYAYQSDFRDAEQLAAQGAAGLWSPTTCGGDVAA</sequence>
<evidence type="ECO:0000256" key="1">
    <source>
        <dbReference type="ARBA" id="ARBA00022722"/>
    </source>
</evidence>
<organism evidence="6 7">
    <name type="scientific">Cellulomonas xiejunii</name>
    <dbReference type="NCBI Taxonomy" id="2968083"/>
    <lineage>
        <taxon>Bacteria</taxon>
        <taxon>Bacillati</taxon>
        <taxon>Actinomycetota</taxon>
        <taxon>Actinomycetes</taxon>
        <taxon>Micrococcales</taxon>
        <taxon>Cellulomonadaceae</taxon>
        <taxon>Cellulomonas</taxon>
    </lineage>
</organism>
<dbReference type="Proteomes" id="UP001316384">
    <property type="component" value="Chromosome"/>
</dbReference>
<dbReference type="InterPro" id="IPR035437">
    <property type="entry name" value="SNase_OB-fold_sf"/>
</dbReference>
<feature type="domain" description="TNase-like" evidence="5">
    <location>
        <begin position="47"/>
        <end position="181"/>
    </location>
</feature>
<dbReference type="PROSITE" id="PS50830">
    <property type="entry name" value="TNASE_3"/>
    <property type="match status" value="1"/>
</dbReference>
<dbReference type="RefSeq" id="WP_256769475.1">
    <property type="nucleotide sequence ID" value="NZ_CP101987.1"/>
</dbReference>
<evidence type="ECO:0000256" key="3">
    <source>
        <dbReference type="ARBA" id="ARBA00022801"/>
    </source>
</evidence>
<dbReference type="Gene3D" id="2.40.50.90">
    <property type="match status" value="1"/>
</dbReference>
<dbReference type="PROSITE" id="PS01123">
    <property type="entry name" value="TNASE_1"/>
    <property type="match status" value="1"/>
</dbReference>